<feature type="domain" description="PAC" evidence="14">
    <location>
        <begin position="321"/>
        <end position="375"/>
    </location>
</feature>
<dbReference type="FunFam" id="3.30.565.10:FF:000006">
    <property type="entry name" value="Sensor histidine kinase WalK"/>
    <property type="match status" value="1"/>
</dbReference>
<evidence type="ECO:0000259" key="15">
    <source>
        <dbReference type="PROSITE" id="PS50885"/>
    </source>
</evidence>
<proteinExistence type="predicted"/>
<dbReference type="InterPro" id="IPR000014">
    <property type="entry name" value="PAS"/>
</dbReference>
<keyword evidence="7 16" id="KW-0418">Kinase</keyword>
<evidence type="ECO:0000256" key="2">
    <source>
        <dbReference type="ARBA" id="ARBA00004370"/>
    </source>
</evidence>
<dbReference type="CDD" id="cd00075">
    <property type="entry name" value="HATPase"/>
    <property type="match status" value="1"/>
</dbReference>
<dbReference type="AlphaFoldDB" id="A0A1T4KMN1"/>
<keyword evidence="6 11" id="KW-0812">Transmembrane</keyword>
<accession>A0A1T4KMN1</accession>
<dbReference type="Pfam" id="PF00989">
    <property type="entry name" value="PAS"/>
    <property type="match status" value="1"/>
</dbReference>
<dbReference type="InterPro" id="IPR036097">
    <property type="entry name" value="HisK_dim/P_sf"/>
</dbReference>
<dbReference type="Proteomes" id="UP000190328">
    <property type="component" value="Unassembled WGS sequence"/>
</dbReference>
<dbReference type="SUPFAM" id="SSF55785">
    <property type="entry name" value="PYP-like sensor domain (PAS domain)"/>
    <property type="match status" value="1"/>
</dbReference>
<dbReference type="Gene3D" id="1.10.287.130">
    <property type="match status" value="1"/>
</dbReference>
<sequence length="611" mass="69038">MKSTIRFYQSVNFKIVVAFILLLLISIELIGNYFIHTLEKENIESFKQGIDPRVEQLAGNISNDLSVQNHTDEVDAQIQKQLSSFPMSNTLEVRVVDERGIIRAATGNNAQAIIGKKNDYRDLNDFAIKHIDSVEGAGRVYINVQPVTTSTGNAIVGAVYVKSDIEVVYKEIRGISVIFLTSSLIGSLISCLVAFLISKSITKPIEEIREAAGRITRGDYSGKLLIRGKDELSQLGNTFNQLSERIEMTQETIESDRNRLNSVLSHMTDGVISTDRRGKVMMINEMAMSLLNVQKDTVIGTSILDLLKLDDKYSLRQILEENPEILVEVAGRDEEYSTLHVEFAIIRRESGFISGLVVVLHDVTEQTKIERERQEFVSNVSHELRTPLTSMKSYLEALSDGAYKDEEVAESFLSTSLEEANRMMRMITDLLNLSRMDSGHTTLKKEFINFNDFVSYVLDRFDMMKNSEETGKKYVIKREFTPKDLWVEIDTDRMMQVIDNIMNNALKYSPDGGMITVRLTESQNNVLLSIHDQGLGIPKKDVGKIFERFYRVDKARARKQGGTGLGLAIAKEVVTSHGGQIWADSKLHVGSTFYIALPYEPYEEEWGDEFE</sequence>
<name>A0A1T4KMN1_9ENTE</name>
<evidence type="ECO:0000256" key="8">
    <source>
        <dbReference type="ARBA" id="ARBA00022989"/>
    </source>
</evidence>
<dbReference type="GO" id="GO:0004721">
    <property type="term" value="F:phosphoprotein phosphatase activity"/>
    <property type="evidence" value="ECO:0007669"/>
    <property type="project" value="TreeGrafter"/>
</dbReference>
<dbReference type="GO" id="GO:0016036">
    <property type="term" value="P:cellular response to phosphate starvation"/>
    <property type="evidence" value="ECO:0007669"/>
    <property type="project" value="TreeGrafter"/>
</dbReference>
<keyword evidence="17" id="KW-1185">Reference proteome</keyword>
<dbReference type="RefSeq" id="WP_078806264.1">
    <property type="nucleotide sequence ID" value="NZ_FUXI01000003.1"/>
</dbReference>
<organism evidence="16 17">
    <name type="scientific">Pilibacter termitis</name>
    <dbReference type="NCBI Taxonomy" id="263852"/>
    <lineage>
        <taxon>Bacteria</taxon>
        <taxon>Bacillati</taxon>
        <taxon>Bacillota</taxon>
        <taxon>Bacilli</taxon>
        <taxon>Lactobacillales</taxon>
        <taxon>Enterococcaceae</taxon>
        <taxon>Pilibacter</taxon>
    </lineage>
</organism>
<dbReference type="InterPro" id="IPR036890">
    <property type="entry name" value="HATPase_C_sf"/>
</dbReference>
<protein>
    <recommendedName>
        <fullName evidence="3">histidine kinase</fullName>
        <ecNumber evidence="3">2.7.13.3</ecNumber>
    </recommendedName>
</protein>
<evidence type="ECO:0000256" key="9">
    <source>
        <dbReference type="ARBA" id="ARBA00023012"/>
    </source>
</evidence>
<keyword evidence="8 11" id="KW-1133">Transmembrane helix</keyword>
<dbReference type="Pfam" id="PF00512">
    <property type="entry name" value="HisKA"/>
    <property type="match status" value="1"/>
</dbReference>
<gene>
    <name evidence="16" type="ORF">SAMN02745116_00298</name>
</gene>
<evidence type="ECO:0000256" key="10">
    <source>
        <dbReference type="ARBA" id="ARBA00023136"/>
    </source>
</evidence>
<dbReference type="NCBIfam" id="TIGR00229">
    <property type="entry name" value="sensory_box"/>
    <property type="match status" value="1"/>
</dbReference>
<feature type="transmembrane region" description="Helical" evidence="11">
    <location>
        <begin position="15"/>
        <end position="35"/>
    </location>
</feature>
<dbReference type="Pfam" id="PF00672">
    <property type="entry name" value="HAMP"/>
    <property type="match status" value="1"/>
</dbReference>
<dbReference type="GO" id="GO:0000155">
    <property type="term" value="F:phosphorelay sensor kinase activity"/>
    <property type="evidence" value="ECO:0007669"/>
    <property type="project" value="InterPro"/>
</dbReference>
<evidence type="ECO:0000256" key="1">
    <source>
        <dbReference type="ARBA" id="ARBA00000085"/>
    </source>
</evidence>
<evidence type="ECO:0000259" key="14">
    <source>
        <dbReference type="PROSITE" id="PS50113"/>
    </source>
</evidence>
<dbReference type="OrthoDB" id="9813151at2"/>
<evidence type="ECO:0000313" key="16">
    <source>
        <dbReference type="EMBL" id="SJZ43647.1"/>
    </source>
</evidence>
<keyword evidence="9" id="KW-0902">Two-component regulatory system</keyword>
<evidence type="ECO:0000256" key="5">
    <source>
        <dbReference type="ARBA" id="ARBA00022679"/>
    </source>
</evidence>
<dbReference type="PROSITE" id="PS50112">
    <property type="entry name" value="PAS"/>
    <property type="match status" value="1"/>
</dbReference>
<dbReference type="GO" id="GO:0005886">
    <property type="term" value="C:plasma membrane"/>
    <property type="evidence" value="ECO:0007669"/>
    <property type="project" value="TreeGrafter"/>
</dbReference>
<dbReference type="InterPro" id="IPR003660">
    <property type="entry name" value="HAMP_dom"/>
</dbReference>
<dbReference type="Gene3D" id="3.30.450.20">
    <property type="entry name" value="PAS domain"/>
    <property type="match status" value="2"/>
</dbReference>
<dbReference type="Pfam" id="PF02518">
    <property type="entry name" value="HATPase_c"/>
    <property type="match status" value="1"/>
</dbReference>
<dbReference type="SUPFAM" id="SSF158472">
    <property type="entry name" value="HAMP domain-like"/>
    <property type="match status" value="1"/>
</dbReference>
<feature type="domain" description="HAMP" evidence="15">
    <location>
        <begin position="199"/>
        <end position="251"/>
    </location>
</feature>
<reference evidence="16 17" key="1">
    <citation type="submission" date="2017-02" db="EMBL/GenBank/DDBJ databases">
        <authorList>
            <person name="Peterson S.W."/>
        </authorList>
    </citation>
    <scope>NUCLEOTIDE SEQUENCE [LARGE SCALE GENOMIC DNA]</scope>
    <source>
        <strain evidence="16 17">ATCC BAA-1030</strain>
    </source>
</reference>
<dbReference type="NCBIfam" id="NF033092">
    <property type="entry name" value="HK_WalK"/>
    <property type="match status" value="1"/>
</dbReference>
<dbReference type="CDD" id="cd00082">
    <property type="entry name" value="HisKA"/>
    <property type="match status" value="1"/>
</dbReference>
<dbReference type="SMART" id="SM00304">
    <property type="entry name" value="HAMP"/>
    <property type="match status" value="1"/>
</dbReference>
<keyword evidence="4" id="KW-0597">Phosphoprotein</keyword>
<dbReference type="Gene3D" id="1.10.8.500">
    <property type="entry name" value="HAMP domain in histidine kinase"/>
    <property type="match status" value="1"/>
</dbReference>
<dbReference type="GO" id="GO:0006355">
    <property type="term" value="P:regulation of DNA-templated transcription"/>
    <property type="evidence" value="ECO:0007669"/>
    <property type="project" value="InterPro"/>
</dbReference>
<comment type="catalytic activity">
    <reaction evidence="1">
        <text>ATP + protein L-histidine = ADP + protein N-phospho-L-histidine.</text>
        <dbReference type="EC" id="2.7.13.3"/>
    </reaction>
</comment>
<dbReference type="PRINTS" id="PR00344">
    <property type="entry name" value="BCTRLSENSOR"/>
</dbReference>
<feature type="transmembrane region" description="Helical" evidence="11">
    <location>
        <begin position="177"/>
        <end position="197"/>
    </location>
</feature>
<dbReference type="SUPFAM" id="SSF47384">
    <property type="entry name" value="Homodimeric domain of signal transducing histidine kinase"/>
    <property type="match status" value="1"/>
</dbReference>
<dbReference type="SMART" id="SM00091">
    <property type="entry name" value="PAS"/>
    <property type="match status" value="1"/>
</dbReference>
<evidence type="ECO:0000256" key="11">
    <source>
        <dbReference type="SAM" id="Phobius"/>
    </source>
</evidence>
<dbReference type="Gene3D" id="3.30.565.10">
    <property type="entry name" value="Histidine kinase-like ATPase, C-terminal domain"/>
    <property type="match status" value="1"/>
</dbReference>
<evidence type="ECO:0000259" key="13">
    <source>
        <dbReference type="PROSITE" id="PS50112"/>
    </source>
</evidence>
<dbReference type="PROSITE" id="PS50109">
    <property type="entry name" value="HIS_KIN"/>
    <property type="match status" value="1"/>
</dbReference>
<dbReference type="PANTHER" id="PTHR45453:SF1">
    <property type="entry name" value="PHOSPHATE REGULON SENSOR PROTEIN PHOR"/>
    <property type="match status" value="1"/>
</dbReference>
<dbReference type="InterPro" id="IPR035965">
    <property type="entry name" value="PAS-like_dom_sf"/>
</dbReference>
<dbReference type="InterPro" id="IPR049814">
    <property type="entry name" value="Resp_reg_WalK"/>
</dbReference>
<feature type="domain" description="Histidine kinase" evidence="12">
    <location>
        <begin position="379"/>
        <end position="601"/>
    </location>
</feature>
<dbReference type="CDD" id="cd06225">
    <property type="entry name" value="HAMP"/>
    <property type="match status" value="1"/>
</dbReference>
<evidence type="ECO:0000256" key="6">
    <source>
        <dbReference type="ARBA" id="ARBA00022692"/>
    </source>
</evidence>
<dbReference type="InterPro" id="IPR013767">
    <property type="entry name" value="PAS_fold"/>
</dbReference>
<keyword evidence="10 11" id="KW-0472">Membrane</keyword>
<dbReference type="SUPFAM" id="SSF55874">
    <property type="entry name" value="ATPase domain of HSP90 chaperone/DNA topoisomerase II/histidine kinase"/>
    <property type="match status" value="1"/>
</dbReference>
<dbReference type="InterPro" id="IPR005467">
    <property type="entry name" value="His_kinase_dom"/>
</dbReference>
<dbReference type="STRING" id="263852.SAMN02745116_00298"/>
<dbReference type="EC" id="2.7.13.3" evidence="3"/>
<evidence type="ECO:0000313" key="17">
    <source>
        <dbReference type="Proteomes" id="UP000190328"/>
    </source>
</evidence>
<dbReference type="InterPro" id="IPR003661">
    <property type="entry name" value="HisK_dim/P_dom"/>
</dbReference>
<dbReference type="PROSITE" id="PS50113">
    <property type="entry name" value="PAC"/>
    <property type="match status" value="1"/>
</dbReference>
<dbReference type="InterPro" id="IPR050351">
    <property type="entry name" value="BphY/WalK/GraS-like"/>
</dbReference>
<feature type="domain" description="PAS" evidence="13">
    <location>
        <begin position="256"/>
        <end position="321"/>
    </location>
</feature>
<dbReference type="SMART" id="SM00388">
    <property type="entry name" value="HisKA"/>
    <property type="match status" value="1"/>
</dbReference>
<dbReference type="CDD" id="cd00130">
    <property type="entry name" value="PAS"/>
    <property type="match status" value="1"/>
</dbReference>
<dbReference type="InterPro" id="IPR000700">
    <property type="entry name" value="PAS-assoc_C"/>
</dbReference>
<evidence type="ECO:0000259" key="12">
    <source>
        <dbReference type="PROSITE" id="PS50109"/>
    </source>
</evidence>
<dbReference type="FunFam" id="1.10.287.130:FF:000001">
    <property type="entry name" value="Two-component sensor histidine kinase"/>
    <property type="match status" value="1"/>
</dbReference>
<comment type="subcellular location">
    <subcellularLocation>
        <location evidence="2">Membrane</location>
    </subcellularLocation>
</comment>
<evidence type="ECO:0000256" key="3">
    <source>
        <dbReference type="ARBA" id="ARBA00012438"/>
    </source>
</evidence>
<dbReference type="InterPro" id="IPR004358">
    <property type="entry name" value="Sig_transdc_His_kin-like_C"/>
</dbReference>
<dbReference type="SMART" id="SM00387">
    <property type="entry name" value="HATPase_c"/>
    <property type="match status" value="1"/>
</dbReference>
<dbReference type="EMBL" id="FUXI01000003">
    <property type="protein sequence ID" value="SJZ43647.1"/>
    <property type="molecule type" value="Genomic_DNA"/>
</dbReference>
<dbReference type="PANTHER" id="PTHR45453">
    <property type="entry name" value="PHOSPHATE REGULON SENSOR PROTEIN PHOR"/>
    <property type="match status" value="1"/>
</dbReference>
<evidence type="ECO:0000256" key="4">
    <source>
        <dbReference type="ARBA" id="ARBA00022553"/>
    </source>
</evidence>
<evidence type="ECO:0000256" key="7">
    <source>
        <dbReference type="ARBA" id="ARBA00022777"/>
    </source>
</evidence>
<dbReference type="InterPro" id="IPR003594">
    <property type="entry name" value="HATPase_dom"/>
</dbReference>
<dbReference type="Pfam" id="PF23846">
    <property type="entry name" value="Cache_WalK"/>
    <property type="match status" value="1"/>
</dbReference>
<dbReference type="PROSITE" id="PS50885">
    <property type="entry name" value="HAMP"/>
    <property type="match status" value="1"/>
</dbReference>
<dbReference type="InterPro" id="IPR057640">
    <property type="entry name" value="Cache_WalK"/>
</dbReference>
<keyword evidence="5" id="KW-0808">Transferase</keyword>